<dbReference type="CDD" id="cd13299">
    <property type="entry name" value="PH2_PH_fungal"/>
    <property type="match status" value="1"/>
</dbReference>
<dbReference type="STRING" id="2070753.A0A3A2ZMS4"/>
<evidence type="ECO:0000259" key="2">
    <source>
        <dbReference type="PROSITE" id="PS50003"/>
    </source>
</evidence>
<feature type="compositionally biased region" description="Polar residues" evidence="1">
    <location>
        <begin position="1"/>
        <end position="16"/>
    </location>
</feature>
<evidence type="ECO:0000313" key="3">
    <source>
        <dbReference type="EMBL" id="RJE22697.1"/>
    </source>
</evidence>
<feature type="domain" description="PH" evidence="2">
    <location>
        <begin position="69"/>
        <end position="170"/>
    </location>
</feature>
<keyword evidence="4" id="KW-1185">Reference proteome</keyword>
<dbReference type="InterPro" id="IPR011993">
    <property type="entry name" value="PH-like_dom_sf"/>
</dbReference>
<dbReference type="PROSITE" id="PS50003">
    <property type="entry name" value="PH_DOMAIN"/>
    <property type="match status" value="2"/>
</dbReference>
<feature type="region of interest" description="Disordered" evidence="1">
    <location>
        <begin position="1"/>
        <end position="37"/>
    </location>
</feature>
<dbReference type="InterPro" id="IPR051707">
    <property type="entry name" value="PI-Interact_SigTrans_Reg"/>
</dbReference>
<dbReference type="InterPro" id="IPR001849">
    <property type="entry name" value="PH_domain"/>
</dbReference>
<dbReference type="SMART" id="SM00233">
    <property type="entry name" value="PH"/>
    <property type="match status" value="2"/>
</dbReference>
<protein>
    <submittedName>
        <fullName evidence="3">PH domain-containing protein</fullName>
    </submittedName>
</protein>
<gene>
    <name evidence="3" type="ORF">PHISCL_04958</name>
</gene>
<accession>A0A3A2ZMS4</accession>
<dbReference type="Pfam" id="PF00169">
    <property type="entry name" value="PH"/>
    <property type="match status" value="2"/>
</dbReference>
<dbReference type="SUPFAM" id="SSF50729">
    <property type="entry name" value="PH domain-like"/>
    <property type="match status" value="2"/>
</dbReference>
<feature type="region of interest" description="Disordered" evidence="1">
    <location>
        <begin position="190"/>
        <end position="224"/>
    </location>
</feature>
<name>A0A3A2ZMS4_9EURO</name>
<feature type="compositionally biased region" description="Basic and acidic residues" evidence="1">
    <location>
        <begin position="190"/>
        <end position="200"/>
    </location>
</feature>
<dbReference type="OrthoDB" id="2157866at2759"/>
<dbReference type="EMBL" id="MVGC01000155">
    <property type="protein sequence ID" value="RJE22697.1"/>
    <property type="molecule type" value="Genomic_DNA"/>
</dbReference>
<dbReference type="Gene3D" id="2.30.29.30">
    <property type="entry name" value="Pleckstrin-homology domain (PH domain)/Phosphotyrosine-binding domain (PTB)"/>
    <property type="match status" value="2"/>
</dbReference>
<proteinExistence type="predicted"/>
<dbReference type="CDD" id="cd13298">
    <property type="entry name" value="PH1_PH_fungal"/>
    <property type="match status" value="1"/>
</dbReference>
<dbReference type="PANTHER" id="PTHR14336:SF8">
    <property type="entry name" value="PROTEIN OPY1"/>
    <property type="match status" value="1"/>
</dbReference>
<evidence type="ECO:0000256" key="1">
    <source>
        <dbReference type="SAM" id="MobiDB-lite"/>
    </source>
</evidence>
<dbReference type="PANTHER" id="PTHR14336">
    <property type="entry name" value="TANDEM PH DOMAIN CONTAINING PROTEIN"/>
    <property type="match status" value="1"/>
</dbReference>
<comment type="caution">
    <text evidence="3">The sequence shown here is derived from an EMBL/GenBank/DDBJ whole genome shotgun (WGS) entry which is preliminary data.</text>
</comment>
<evidence type="ECO:0000313" key="4">
    <source>
        <dbReference type="Proteomes" id="UP000266188"/>
    </source>
</evidence>
<organism evidence="3 4">
    <name type="scientific">Aspergillus sclerotialis</name>
    <dbReference type="NCBI Taxonomy" id="2070753"/>
    <lineage>
        <taxon>Eukaryota</taxon>
        <taxon>Fungi</taxon>
        <taxon>Dikarya</taxon>
        <taxon>Ascomycota</taxon>
        <taxon>Pezizomycotina</taxon>
        <taxon>Eurotiomycetes</taxon>
        <taxon>Eurotiomycetidae</taxon>
        <taxon>Eurotiales</taxon>
        <taxon>Aspergillaceae</taxon>
        <taxon>Aspergillus</taxon>
        <taxon>Aspergillus subgen. Polypaecilum</taxon>
    </lineage>
</organism>
<feature type="domain" description="PH" evidence="2">
    <location>
        <begin position="289"/>
        <end position="388"/>
    </location>
</feature>
<reference evidence="4" key="1">
    <citation type="submission" date="2017-02" db="EMBL/GenBank/DDBJ databases">
        <authorList>
            <person name="Tafer H."/>
            <person name="Lopandic K."/>
        </authorList>
    </citation>
    <scope>NUCLEOTIDE SEQUENCE [LARGE SCALE GENOMIC DNA]</scope>
    <source>
        <strain evidence="4">CBS 366.77</strain>
    </source>
</reference>
<dbReference type="Proteomes" id="UP000266188">
    <property type="component" value="Unassembled WGS sequence"/>
</dbReference>
<dbReference type="AlphaFoldDB" id="A0A3A2ZMS4"/>
<sequence length="403" mass="45769">MIPIPTTVQRPSTSEGHPNLNPPIIKLPDRNSDSPDLQPIQQATPYRNGLIHLGTCSPVNENGSFLFDQILKSGKVNRRLKHRHAFRASWKPGYLVLRPNLLSVYKDEEQTRLRLSITLSEVTAVAPVRSPRSSRQHVFGVFTPSKNYRFEAPTEREAEDWIDRIRSETRIDEEDEEFLAFTRSNVKDKLPIDDTTEHSDVGGQLKRRVPHAIQPETSPNSPSKRFFCAPGYSTHDLTSLSEWSDGPLSAAKMGSMSSVHDVSPFMPIERPSHYRVVNSDDPIARDPERVVCHGYLQGLRIEGSVRQWKRLWVVLRPKSLAFYKDDQEYSAIKIIPMGQVFDAAEIDPLSRSKNFCFQIITEDKSYRLCAPDEESFARWLGCLKGIIVVTRQNAKGARPLTPI</sequence>